<proteinExistence type="predicted"/>
<evidence type="ECO:0008006" key="3">
    <source>
        <dbReference type="Google" id="ProtNLM"/>
    </source>
</evidence>
<evidence type="ECO:0000313" key="1">
    <source>
        <dbReference type="EMBL" id="GAA3519239.1"/>
    </source>
</evidence>
<sequence>MARLTPWLDDRGLPVSAPVPATDGRLQVEVDGVSMGLQHEIRGELLDTADQRQVRAAGAVLAELHDALAAYPDNDRVAALERPSEP</sequence>
<name>A0ABP6UVE9_9ACTN</name>
<comment type="caution">
    <text evidence="1">The sequence shown here is derived from an EMBL/GenBank/DDBJ whole genome shotgun (WGS) entry which is preliminary data.</text>
</comment>
<organism evidence="1 2">
    <name type="scientific">Nocardioides daeguensis</name>
    <dbReference type="NCBI Taxonomy" id="908359"/>
    <lineage>
        <taxon>Bacteria</taxon>
        <taxon>Bacillati</taxon>
        <taxon>Actinomycetota</taxon>
        <taxon>Actinomycetes</taxon>
        <taxon>Propionibacteriales</taxon>
        <taxon>Nocardioidaceae</taxon>
        <taxon>Nocardioides</taxon>
    </lineage>
</organism>
<evidence type="ECO:0000313" key="2">
    <source>
        <dbReference type="Proteomes" id="UP001500301"/>
    </source>
</evidence>
<dbReference type="Proteomes" id="UP001500301">
    <property type="component" value="Unassembled WGS sequence"/>
</dbReference>
<keyword evidence="2" id="KW-1185">Reference proteome</keyword>
<dbReference type="RefSeq" id="WP_218234956.1">
    <property type="nucleotide sequence ID" value="NZ_BAABBB010000003.1"/>
</dbReference>
<gene>
    <name evidence="1" type="ORF">GCM10022263_03800</name>
</gene>
<protein>
    <recommendedName>
        <fullName evidence="3">Aminoglycoside phosphotransferase</fullName>
    </recommendedName>
</protein>
<accession>A0ABP6UVE9</accession>
<dbReference type="EMBL" id="BAABBB010000003">
    <property type="protein sequence ID" value="GAA3519239.1"/>
    <property type="molecule type" value="Genomic_DNA"/>
</dbReference>
<reference evidence="2" key="1">
    <citation type="journal article" date="2019" name="Int. J. Syst. Evol. Microbiol.">
        <title>The Global Catalogue of Microorganisms (GCM) 10K type strain sequencing project: providing services to taxonomists for standard genome sequencing and annotation.</title>
        <authorList>
            <consortium name="The Broad Institute Genomics Platform"/>
            <consortium name="The Broad Institute Genome Sequencing Center for Infectious Disease"/>
            <person name="Wu L."/>
            <person name="Ma J."/>
        </authorList>
    </citation>
    <scope>NUCLEOTIDE SEQUENCE [LARGE SCALE GENOMIC DNA]</scope>
    <source>
        <strain evidence="2">JCM 17460</strain>
    </source>
</reference>